<dbReference type="Gene3D" id="3.30.9.10">
    <property type="entry name" value="D-Amino Acid Oxidase, subunit A, domain 2"/>
    <property type="match status" value="2"/>
</dbReference>
<dbReference type="OrthoDB" id="498204at2759"/>
<dbReference type="InterPro" id="IPR013977">
    <property type="entry name" value="GcvT_C"/>
</dbReference>
<dbReference type="InterPro" id="IPR006076">
    <property type="entry name" value="FAD-dep_OxRdtase"/>
</dbReference>
<dbReference type="InterPro" id="IPR036188">
    <property type="entry name" value="FAD/NAD-bd_sf"/>
</dbReference>
<evidence type="ECO:0000256" key="1">
    <source>
        <dbReference type="ARBA" id="ARBA00008609"/>
    </source>
</evidence>
<comment type="caution">
    <text evidence="5">The sequence shown here is derived from an EMBL/GenBank/DDBJ whole genome shotgun (WGS) entry which is preliminary data.</text>
</comment>
<gene>
    <name evidence="5" type="ORF">C7M84_014430</name>
</gene>
<evidence type="ECO:0000313" key="5">
    <source>
        <dbReference type="EMBL" id="ROT67492.1"/>
    </source>
</evidence>
<organism evidence="5 6">
    <name type="scientific">Penaeus vannamei</name>
    <name type="common">Whiteleg shrimp</name>
    <name type="synonym">Litopenaeus vannamei</name>
    <dbReference type="NCBI Taxonomy" id="6689"/>
    <lineage>
        <taxon>Eukaryota</taxon>
        <taxon>Metazoa</taxon>
        <taxon>Ecdysozoa</taxon>
        <taxon>Arthropoda</taxon>
        <taxon>Crustacea</taxon>
        <taxon>Multicrustacea</taxon>
        <taxon>Malacostraca</taxon>
        <taxon>Eumalacostraca</taxon>
        <taxon>Eucarida</taxon>
        <taxon>Decapoda</taxon>
        <taxon>Dendrobranchiata</taxon>
        <taxon>Penaeoidea</taxon>
        <taxon>Penaeidae</taxon>
        <taxon>Penaeus</taxon>
    </lineage>
</organism>
<dbReference type="InterPro" id="IPR006222">
    <property type="entry name" value="GCVT_N"/>
</dbReference>
<name>A0A3R7NV26_PENVA</name>
<dbReference type="STRING" id="6689.A0A3R7NV26"/>
<dbReference type="Pfam" id="PF01571">
    <property type="entry name" value="GCV_T"/>
    <property type="match status" value="1"/>
</dbReference>
<keyword evidence="6" id="KW-1185">Reference proteome</keyword>
<feature type="non-terminal residue" evidence="5">
    <location>
        <position position="1"/>
    </location>
</feature>
<dbReference type="InterPro" id="IPR027266">
    <property type="entry name" value="TrmE/GcvT-like"/>
</dbReference>
<dbReference type="PANTHER" id="PTHR43757:SF2">
    <property type="entry name" value="AMINOMETHYLTRANSFERASE, MITOCHONDRIAL"/>
    <property type="match status" value="1"/>
</dbReference>
<evidence type="ECO:0000259" key="4">
    <source>
        <dbReference type="Pfam" id="PF08669"/>
    </source>
</evidence>
<accession>A0A3R7NV26</accession>
<dbReference type="InterPro" id="IPR029043">
    <property type="entry name" value="GcvT/YgfZ_C"/>
</dbReference>
<dbReference type="AlphaFoldDB" id="A0A3R7NV26"/>
<reference evidence="5 6" key="1">
    <citation type="submission" date="2018-04" db="EMBL/GenBank/DDBJ databases">
        <authorList>
            <person name="Zhang X."/>
            <person name="Yuan J."/>
            <person name="Li F."/>
            <person name="Xiang J."/>
        </authorList>
    </citation>
    <scope>NUCLEOTIDE SEQUENCE [LARGE SCALE GENOMIC DNA]</scope>
    <source>
        <tissue evidence="5">Muscle</tissue>
    </source>
</reference>
<sequence>LNMYAHIAAETDQEINLHLPGSLRIATTPTRVDEMKYQMSRHGHHEAPQCLVTPEQVKELVPIANIDNVLMGLYTPYDGHVDPYSLTQAIAKGARKFGARILQATGVTALRLREDGRWVVTTPQGDILANRVVNAAGFWAKEVAQLAGSDLPLVPNHHQYLVTSTVPEVKALKKEIPVLRHLEGSFYLRMERDGLLIGPYESEKTMRQCNDWVTDRVPPGFGKELFEPDLDRLEPHLEVAMELVPCFAHANIQSVVNGPITYTPDVLPLIGPDMLPNMWIAAGFGRVSGAHDLLEKRGARMHIHSGWEQPAWFAGPGNTPEYCPSFRRTNWHEPVGREVDLIMKTAGIIDLTPFAKLIVKGPQAAEFLNYVGANNVPRLGRTVITHVLSPSGHVYAELTVTRTHEDTFLVITGSGSELHDLRWLEDFARRGSWQVSFGNCTEDVGCLSIAGPKSKEILATIAPEFKGKFPFFSSKEVDLAGVKTTAMRISYTETGLGTAQLYEALLHHGEPFGANDVGTIAVNVLRQEKGFKMWGAEMNMDTTIIDAGLMSFVNMNKGDFVGRDALVELLKKRPRKHLIQMTIETDDHDPHGDETVWLGNKAVGNTTSGCYSYHLGKSLAFAYVPPLLSVPGTEVQVELLGEMHTATVLAGPPVLTHTARAKK</sequence>
<feature type="domain" description="FAD dependent oxidoreductase" evidence="2">
    <location>
        <begin position="3"/>
        <end position="286"/>
    </location>
</feature>
<comment type="similarity">
    <text evidence="1">Belongs to the GcvT family.</text>
</comment>
<dbReference type="EMBL" id="QCYY01002807">
    <property type="protein sequence ID" value="ROT67492.1"/>
    <property type="molecule type" value="Genomic_DNA"/>
</dbReference>
<feature type="domain" description="GCVT N-terminal" evidence="3">
    <location>
        <begin position="291"/>
        <end position="557"/>
    </location>
</feature>
<proteinExistence type="inferred from homology"/>
<dbReference type="Proteomes" id="UP000283509">
    <property type="component" value="Unassembled WGS sequence"/>
</dbReference>
<evidence type="ECO:0000313" key="6">
    <source>
        <dbReference type="Proteomes" id="UP000283509"/>
    </source>
</evidence>
<feature type="domain" description="Aminomethyltransferase C-terminal" evidence="4">
    <location>
        <begin position="576"/>
        <end position="653"/>
    </location>
</feature>
<dbReference type="Gene3D" id="2.40.30.110">
    <property type="entry name" value="Aminomethyltransferase beta-barrel domains"/>
    <property type="match status" value="1"/>
</dbReference>
<dbReference type="PANTHER" id="PTHR43757">
    <property type="entry name" value="AMINOMETHYLTRANSFERASE"/>
    <property type="match status" value="1"/>
</dbReference>
<dbReference type="SUPFAM" id="SSF51905">
    <property type="entry name" value="FAD/NAD(P)-binding domain"/>
    <property type="match status" value="1"/>
</dbReference>
<evidence type="ECO:0000259" key="2">
    <source>
        <dbReference type="Pfam" id="PF01266"/>
    </source>
</evidence>
<evidence type="ECO:0000259" key="3">
    <source>
        <dbReference type="Pfam" id="PF01571"/>
    </source>
</evidence>
<dbReference type="InterPro" id="IPR028896">
    <property type="entry name" value="GcvT/YgfZ/DmdA"/>
</dbReference>
<reference evidence="5 6" key="2">
    <citation type="submission" date="2019-01" db="EMBL/GenBank/DDBJ databases">
        <title>The decoding of complex shrimp genome reveals the adaptation for benthos swimmer, frequently molting mechanism and breeding impact on genome.</title>
        <authorList>
            <person name="Sun Y."/>
            <person name="Gao Y."/>
            <person name="Yu Y."/>
        </authorList>
    </citation>
    <scope>NUCLEOTIDE SEQUENCE [LARGE SCALE GENOMIC DNA]</scope>
    <source>
        <tissue evidence="5">Muscle</tissue>
    </source>
</reference>
<dbReference type="Pfam" id="PF01266">
    <property type="entry name" value="DAO"/>
    <property type="match status" value="1"/>
</dbReference>
<dbReference type="SUPFAM" id="SSF103025">
    <property type="entry name" value="Folate-binding domain"/>
    <property type="match status" value="1"/>
</dbReference>
<dbReference type="SUPFAM" id="SSF101790">
    <property type="entry name" value="Aminomethyltransferase beta-barrel domain"/>
    <property type="match status" value="1"/>
</dbReference>
<dbReference type="Gene3D" id="3.30.1360.120">
    <property type="entry name" value="Probable tRNA modification gtpase trme, domain 1"/>
    <property type="match status" value="1"/>
</dbReference>
<dbReference type="Pfam" id="PF08669">
    <property type="entry name" value="GCV_T_C"/>
    <property type="match status" value="1"/>
</dbReference>
<dbReference type="Gene3D" id="3.30.70.1400">
    <property type="entry name" value="Aminomethyltransferase beta-barrel domains"/>
    <property type="match status" value="1"/>
</dbReference>
<protein>
    <submittedName>
        <fullName evidence="5">Putative dimethylglycine dehydrogenase, mitochondrial-like</fullName>
    </submittedName>
</protein>
<dbReference type="SUPFAM" id="SSF54373">
    <property type="entry name" value="FAD-linked reductases, C-terminal domain"/>
    <property type="match status" value="1"/>
</dbReference>
<dbReference type="GO" id="GO:0005739">
    <property type="term" value="C:mitochondrion"/>
    <property type="evidence" value="ECO:0007669"/>
    <property type="project" value="TreeGrafter"/>
</dbReference>